<dbReference type="InterPro" id="IPR027268">
    <property type="entry name" value="Peptidase_M4/M1_CTD_sf"/>
</dbReference>
<comment type="subcellular location">
    <subcellularLocation>
        <location evidence="7">Secreted</location>
    </subcellularLocation>
</comment>
<evidence type="ECO:0000313" key="11">
    <source>
        <dbReference type="EMBL" id="RUQ86526.1"/>
    </source>
</evidence>
<evidence type="ECO:0000259" key="10">
    <source>
        <dbReference type="Pfam" id="PF02868"/>
    </source>
</evidence>
<dbReference type="PANTHER" id="PTHR43579:SF1">
    <property type="entry name" value="NEUTRAL METALLOPROTEINASE"/>
    <property type="match status" value="1"/>
</dbReference>
<dbReference type="Gene3D" id="1.10.390.10">
    <property type="entry name" value="Neutral Protease Domain 2"/>
    <property type="match status" value="1"/>
</dbReference>
<reference evidence="11 12" key="1">
    <citation type="submission" date="2018-12" db="EMBL/GenBank/DDBJ databases">
        <authorList>
            <person name="hu s."/>
            <person name="Xu Y."/>
            <person name="Xu B."/>
            <person name="Li F."/>
        </authorList>
    </citation>
    <scope>NUCLEOTIDE SEQUENCE [LARGE SCALE GENOMIC DNA]</scope>
    <source>
        <strain evidence="11 12">KSW2-17</strain>
    </source>
</reference>
<comment type="function">
    <text evidence="7">Extracellular zinc metalloprotease.</text>
</comment>
<dbReference type="EMBL" id="RZGY01000001">
    <property type="protein sequence ID" value="RUQ86526.1"/>
    <property type="molecule type" value="Genomic_DNA"/>
</dbReference>
<keyword evidence="12" id="KW-1185">Reference proteome</keyword>
<evidence type="ECO:0000256" key="8">
    <source>
        <dbReference type="SAM" id="MobiDB-lite"/>
    </source>
</evidence>
<evidence type="ECO:0000256" key="1">
    <source>
        <dbReference type="ARBA" id="ARBA00009388"/>
    </source>
</evidence>
<evidence type="ECO:0000256" key="7">
    <source>
        <dbReference type="RuleBase" id="RU366073"/>
    </source>
</evidence>
<dbReference type="PANTHER" id="PTHR43579">
    <property type="match status" value="1"/>
</dbReference>
<dbReference type="InterPro" id="IPR023612">
    <property type="entry name" value="Peptidase_M4"/>
</dbReference>
<keyword evidence="2 7" id="KW-0645">Protease</keyword>
<gene>
    <name evidence="11" type="ORF">ELQ93_05955</name>
</gene>
<dbReference type="PRINTS" id="PR00730">
    <property type="entry name" value="THERMOLYSIN"/>
</dbReference>
<evidence type="ECO:0000256" key="5">
    <source>
        <dbReference type="ARBA" id="ARBA00022833"/>
    </source>
</evidence>
<dbReference type="InterPro" id="IPR013856">
    <property type="entry name" value="Peptidase_M4_domain"/>
</dbReference>
<keyword evidence="6 7" id="KW-0482">Metalloprotease</keyword>
<feature type="domain" description="Peptidase M4" evidence="9">
    <location>
        <begin position="92"/>
        <end position="175"/>
    </location>
</feature>
<evidence type="ECO:0000256" key="6">
    <source>
        <dbReference type="ARBA" id="ARBA00023049"/>
    </source>
</evidence>
<dbReference type="SUPFAM" id="SSF55486">
    <property type="entry name" value="Metalloproteases ('zincins'), catalytic domain"/>
    <property type="match status" value="1"/>
</dbReference>
<dbReference type="EC" id="3.4.24.-" evidence="7"/>
<sequence>MGAAPSCRPICSSGSPRSTTRCSPARRRPLATPWCVARCTLVPKGSGTTRLPRSARHGRPRGELVRAVFDAHSTEDLPGTPVRAEGEPSTGDPAADEAYDGLGATHALFLDAFDRDSIDDSGLPLEATVHFGNAYDNAFWDGSRMVFGDGDGQVFERFTRSLSVIGHELSHGVVQYSTNFVYEGQSGALNESVADVFGVLVEQYASRQSSDEASWLIGVGLFTDEVEGDAIRSMSDPGSAYDDDVLGKDPQPGHMRDYIDTVEDNGGVHLNSGIPNKAFHLAATGIGGFAWERAGRIWYHALTEGSLTATATFSEFAAQTITSAQTVFGVESPERSAVVAAWDGVGVAVEAAEEGVAPIDTAS</sequence>
<evidence type="ECO:0000259" key="9">
    <source>
        <dbReference type="Pfam" id="PF01447"/>
    </source>
</evidence>
<organism evidence="11 12">
    <name type="scientific">Labedella gwakjiensis</name>
    <dbReference type="NCBI Taxonomy" id="390269"/>
    <lineage>
        <taxon>Bacteria</taxon>
        <taxon>Bacillati</taxon>
        <taxon>Actinomycetota</taxon>
        <taxon>Actinomycetes</taxon>
        <taxon>Micrococcales</taxon>
        <taxon>Microbacteriaceae</taxon>
        <taxon>Labedella</taxon>
    </lineage>
</organism>
<accession>A0ABY0C908</accession>
<dbReference type="Pfam" id="PF02868">
    <property type="entry name" value="Peptidase_M4_C"/>
    <property type="match status" value="1"/>
</dbReference>
<comment type="caution">
    <text evidence="11">The sequence shown here is derived from an EMBL/GenBank/DDBJ whole genome shotgun (WGS) entry which is preliminary data.</text>
</comment>
<feature type="region of interest" description="Disordered" evidence="8">
    <location>
        <begin position="1"/>
        <end position="25"/>
    </location>
</feature>
<keyword evidence="4 7" id="KW-0378">Hydrolase</keyword>
<evidence type="ECO:0000256" key="2">
    <source>
        <dbReference type="ARBA" id="ARBA00022670"/>
    </source>
</evidence>
<feature type="domain" description="Peptidase M4 C-terminal" evidence="10">
    <location>
        <begin position="179"/>
        <end position="347"/>
    </location>
</feature>
<comment type="similarity">
    <text evidence="1 7">Belongs to the peptidase M4 family.</text>
</comment>
<name>A0ABY0C908_9MICO</name>
<evidence type="ECO:0000256" key="4">
    <source>
        <dbReference type="ARBA" id="ARBA00022801"/>
    </source>
</evidence>
<keyword evidence="3" id="KW-0479">Metal-binding</keyword>
<evidence type="ECO:0000313" key="12">
    <source>
        <dbReference type="Proteomes" id="UP000268291"/>
    </source>
</evidence>
<dbReference type="Gene3D" id="3.10.170.10">
    <property type="match status" value="1"/>
</dbReference>
<dbReference type="Pfam" id="PF01447">
    <property type="entry name" value="Peptidase_M4"/>
    <property type="match status" value="1"/>
</dbReference>
<proteinExistence type="inferred from homology"/>
<feature type="compositionally biased region" description="Polar residues" evidence="8">
    <location>
        <begin position="12"/>
        <end position="22"/>
    </location>
</feature>
<comment type="cofactor">
    <cofactor evidence="7">
        <name>Zn(2+)</name>
        <dbReference type="ChEBI" id="CHEBI:29105"/>
    </cofactor>
</comment>
<dbReference type="Proteomes" id="UP000268291">
    <property type="component" value="Unassembled WGS sequence"/>
</dbReference>
<dbReference type="InterPro" id="IPR001570">
    <property type="entry name" value="Peptidase_M4_C_domain"/>
</dbReference>
<evidence type="ECO:0000256" key="3">
    <source>
        <dbReference type="ARBA" id="ARBA00022723"/>
    </source>
</evidence>
<dbReference type="CDD" id="cd09597">
    <property type="entry name" value="M4_TLP"/>
    <property type="match status" value="1"/>
</dbReference>
<dbReference type="InterPro" id="IPR052759">
    <property type="entry name" value="Metalloprotease_M4"/>
</dbReference>
<feature type="region of interest" description="Disordered" evidence="8">
    <location>
        <begin position="74"/>
        <end position="96"/>
    </location>
</feature>
<protein>
    <recommendedName>
        <fullName evidence="7">Neutral metalloproteinase</fullName>
        <ecNumber evidence="7">3.4.24.-</ecNumber>
    </recommendedName>
</protein>
<keyword evidence="7" id="KW-0964">Secreted</keyword>
<keyword evidence="5 7" id="KW-0862">Zinc</keyword>